<dbReference type="SUPFAM" id="SSF54368">
    <property type="entry name" value="Glutamine synthetase, N-terminal domain"/>
    <property type="match status" value="1"/>
</dbReference>
<comment type="catalytic activity">
    <reaction evidence="10 13">
        <text>L-glutamate + NH4(+) + ATP = L-glutamine + ADP + phosphate + H(+)</text>
        <dbReference type="Rhea" id="RHEA:16169"/>
        <dbReference type="ChEBI" id="CHEBI:15378"/>
        <dbReference type="ChEBI" id="CHEBI:28938"/>
        <dbReference type="ChEBI" id="CHEBI:29985"/>
        <dbReference type="ChEBI" id="CHEBI:30616"/>
        <dbReference type="ChEBI" id="CHEBI:43474"/>
        <dbReference type="ChEBI" id="CHEBI:58359"/>
        <dbReference type="ChEBI" id="CHEBI:456216"/>
        <dbReference type="EC" id="6.3.1.2"/>
    </reaction>
</comment>
<evidence type="ECO:0000313" key="16">
    <source>
        <dbReference type="EMBL" id="AJC48269.1"/>
    </source>
</evidence>
<evidence type="ECO:0000256" key="3">
    <source>
        <dbReference type="ARBA" id="ARBA00009897"/>
    </source>
</evidence>
<organism evidence="16 17">
    <name type="scientific">Allofrancisella guangzhouensis</name>
    <dbReference type="NCBI Taxonomy" id="594679"/>
    <lineage>
        <taxon>Bacteria</taxon>
        <taxon>Pseudomonadati</taxon>
        <taxon>Pseudomonadota</taxon>
        <taxon>Gammaproteobacteria</taxon>
        <taxon>Thiotrichales</taxon>
        <taxon>Francisellaceae</taxon>
        <taxon>Allofrancisella</taxon>
    </lineage>
</organism>
<dbReference type="PROSITE" id="PS51986">
    <property type="entry name" value="GS_BETA_GRASP"/>
    <property type="match status" value="1"/>
</dbReference>
<dbReference type="GO" id="GO:0004356">
    <property type="term" value="F:glutamine synthetase activity"/>
    <property type="evidence" value="ECO:0007669"/>
    <property type="project" value="UniProtKB-EC"/>
</dbReference>
<comment type="subcellular location">
    <subcellularLocation>
        <location evidence="2">Cytoplasm</location>
    </subcellularLocation>
</comment>
<dbReference type="Gene3D" id="3.30.590.10">
    <property type="entry name" value="Glutamine synthetase/guanido kinase, catalytic domain"/>
    <property type="match status" value="1"/>
</dbReference>
<dbReference type="KEGG" id="fgu:SD28_00615"/>
<dbReference type="PROSITE" id="PS00180">
    <property type="entry name" value="GLNA_1"/>
    <property type="match status" value="1"/>
</dbReference>
<dbReference type="EC" id="6.3.1.2" evidence="4 13"/>
<sequence>MKIVTAEYIWIDGANPVAGLRSKSRILPYKENIKIADFPEWSFDGSSTNQATGDNSDCILRPVNFVIDPLRDNGYLVLCEVYNPDNKAPHKTNHRSKLQVALENLKEHDIWAGFEQEYTMFVDGRPLDWPIVGFPGPQGPYYCGVGADRVFGRELVERHLKECIKAGILIYGINAEVMPSQWEFQIGYRGVDGEDAGILNVADHTHIARWLLIRLGEEYGITISFDNKPIKGDWNGAGMHTNFSTKATRDPKQGKQEIKRIVKNLEKNHKKDILDYGFNLHERLTGLHETCDINTFKVGDADRGSSIRIPKPVALKGYGYFEDRRPGANADPYIVALALAAAVEA</sequence>
<evidence type="ECO:0000256" key="5">
    <source>
        <dbReference type="ARBA" id="ARBA00022490"/>
    </source>
</evidence>
<dbReference type="EMBL" id="CP010427">
    <property type="protein sequence ID" value="AJC48269.1"/>
    <property type="molecule type" value="Genomic_DNA"/>
</dbReference>
<dbReference type="InterPro" id="IPR050292">
    <property type="entry name" value="Glutamine_Synthetase"/>
</dbReference>
<dbReference type="Proteomes" id="UP000031104">
    <property type="component" value="Chromosome"/>
</dbReference>
<evidence type="ECO:0000256" key="7">
    <source>
        <dbReference type="ARBA" id="ARBA00022741"/>
    </source>
</evidence>
<evidence type="ECO:0000256" key="11">
    <source>
        <dbReference type="PROSITE-ProRule" id="PRU01330"/>
    </source>
</evidence>
<dbReference type="PANTHER" id="PTHR20852">
    <property type="entry name" value="GLUTAMINE SYNTHETASE"/>
    <property type="match status" value="1"/>
</dbReference>
<keyword evidence="5" id="KW-0963">Cytoplasm</keyword>
<evidence type="ECO:0000256" key="2">
    <source>
        <dbReference type="ARBA" id="ARBA00004496"/>
    </source>
</evidence>
<keyword evidence="7 13" id="KW-0547">Nucleotide-binding</keyword>
<dbReference type="InterPro" id="IPR008147">
    <property type="entry name" value="Gln_synt_N"/>
</dbReference>
<dbReference type="AlphaFoldDB" id="A0A0A8E2T7"/>
<dbReference type="RefSeq" id="WP_039123080.1">
    <property type="nucleotide sequence ID" value="NZ_CP010427.1"/>
</dbReference>
<dbReference type="InterPro" id="IPR036651">
    <property type="entry name" value="Gln_synt_N_sf"/>
</dbReference>
<evidence type="ECO:0000313" key="17">
    <source>
        <dbReference type="Proteomes" id="UP000031104"/>
    </source>
</evidence>
<dbReference type="InterPro" id="IPR027303">
    <property type="entry name" value="Gln_synth_gly_rich_site"/>
</dbReference>
<dbReference type="OrthoDB" id="9807095at2"/>
<proteinExistence type="inferred from homology"/>
<evidence type="ECO:0000256" key="8">
    <source>
        <dbReference type="ARBA" id="ARBA00022840"/>
    </source>
</evidence>
<dbReference type="SUPFAM" id="SSF55931">
    <property type="entry name" value="Glutamine synthetase/guanido kinase"/>
    <property type="match status" value="1"/>
</dbReference>
<keyword evidence="8 13" id="KW-0067">ATP-binding</keyword>
<evidence type="ECO:0000256" key="9">
    <source>
        <dbReference type="ARBA" id="ARBA00038740"/>
    </source>
</evidence>
<dbReference type="PROSITE" id="PS00181">
    <property type="entry name" value="GLNA_ATP"/>
    <property type="match status" value="1"/>
</dbReference>
<evidence type="ECO:0000256" key="10">
    <source>
        <dbReference type="ARBA" id="ARBA00049436"/>
    </source>
</evidence>
<dbReference type="InterPro" id="IPR014746">
    <property type="entry name" value="Gln_synth/guanido_kin_cat_dom"/>
</dbReference>
<comment type="function">
    <text evidence="1">Catalyzes the ATP-dependent biosynthesis of glutamine from glutamate and ammonia.</text>
</comment>
<comment type="subunit">
    <text evidence="9">Homooctamer and homotetramer.</text>
</comment>
<name>A0A0A8E2T7_9GAMM</name>
<dbReference type="HOGENOM" id="CLU_036762_1_0_6"/>
<evidence type="ECO:0000256" key="1">
    <source>
        <dbReference type="ARBA" id="ARBA00003117"/>
    </source>
</evidence>
<protein>
    <recommendedName>
        <fullName evidence="4 13">Glutamine synthetase</fullName>
        <ecNumber evidence="4 13">6.3.1.2</ecNumber>
    </recommendedName>
</protein>
<dbReference type="PANTHER" id="PTHR20852:SF57">
    <property type="entry name" value="GLUTAMINE SYNTHETASE 2 CYTOPLASMIC"/>
    <property type="match status" value="1"/>
</dbReference>
<feature type="domain" description="GS beta-grasp" evidence="14">
    <location>
        <begin position="4"/>
        <end position="86"/>
    </location>
</feature>
<dbReference type="Pfam" id="PF03951">
    <property type="entry name" value="Gln-synt_N"/>
    <property type="match status" value="1"/>
</dbReference>
<dbReference type="PROSITE" id="PS51987">
    <property type="entry name" value="GS_CATALYTIC"/>
    <property type="match status" value="1"/>
</dbReference>
<feature type="domain" description="GS catalytic" evidence="15">
    <location>
        <begin position="94"/>
        <end position="345"/>
    </location>
</feature>
<dbReference type="STRING" id="594679.SD28_00615"/>
<evidence type="ECO:0000259" key="15">
    <source>
        <dbReference type="PROSITE" id="PS51987"/>
    </source>
</evidence>
<comment type="similarity">
    <text evidence="3 11 12">Belongs to the glutamine synthetase family.</text>
</comment>
<dbReference type="InterPro" id="IPR008146">
    <property type="entry name" value="Gln_synth_cat_dom"/>
</dbReference>
<dbReference type="GO" id="GO:0006542">
    <property type="term" value="P:glutamine biosynthetic process"/>
    <property type="evidence" value="ECO:0007669"/>
    <property type="project" value="InterPro"/>
</dbReference>
<reference evidence="16 17" key="1">
    <citation type="submission" date="2014-12" db="EMBL/GenBank/DDBJ databases">
        <title>Complete genome sequence of Francisella guanzhouensis strain 08HL01032 isolated from air-conditioning system in China.</title>
        <authorList>
            <person name="Svensson D."/>
            <person name="Ohrman C."/>
            <person name="Backman S."/>
            <person name="Karlsson E."/>
            <person name="Nilsson E."/>
            <person name="Bystrom M."/>
            <person name="Larkeryd A."/>
            <person name="Stenberg P."/>
            <person name="Scholtz H.C."/>
            <person name="Forsman M."/>
            <person name="Sjodin A."/>
        </authorList>
    </citation>
    <scope>NUCLEOTIDE SEQUENCE [LARGE SCALE GENOMIC DNA]</scope>
    <source>
        <strain evidence="16 17">08HL01032</strain>
    </source>
</reference>
<keyword evidence="17" id="KW-1185">Reference proteome</keyword>
<dbReference type="Gene3D" id="3.10.20.70">
    <property type="entry name" value="Glutamine synthetase, N-terminal domain"/>
    <property type="match status" value="1"/>
</dbReference>
<evidence type="ECO:0000259" key="14">
    <source>
        <dbReference type="PROSITE" id="PS51986"/>
    </source>
</evidence>
<evidence type="ECO:0000256" key="4">
    <source>
        <dbReference type="ARBA" id="ARBA00012937"/>
    </source>
</evidence>
<dbReference type="GO" id="GO:0005524">
    <property type="term" value="F:ATP binding"/>
    <property type="evidence" value="ECO:0007669"/>
    <property type="project" value="UniProtKB-KW"/>
</dbReference>
<dbReference type="FunFam" id="3.30.590.10:FF:000011">
    <property type="entry name" value="Glutamine synthetase"/>
    <property type="match status" value="1"/>
</dbReference>
<dbReference type="InterPro" id="IPR027302">
    <property type="entry name" value="Gln_synth_N_conserv_site"/>
</dbReference>
<evidence type="ECO:0000256" key="12">
    <source>
        <dbReference type="RuleBase" id="RU000384"/>
    </source>
</evidence>
<dbReference type="GO" id="GO:0005737">
    <property type="term" value="C:cytoplasm"/>
    <property type="evidence" value="ECO:0007669"/>
    <property type="project" value="UniProtKB-SubCell"/>
</dbReference>
<dbReference type="Pfam" id="PF00120">
    <property type="entry name" value="Gln-synt_C"/>
    <property type="match status" value="1"/>
</dbReference>
<keyword evidence="6 13" id="KW-0436">Ligase</keyword>
<gene>
    <name evidence="16" type="ORF">SD28_00615</name>
</gene>
<dbReference type="SMART" id="SM01230">
    <property type="entry name" value="Gln-synt_C"/>
    <property type="match status" value="1"/>
</dbReference>
<evidence type="ECO:0000256" key="6">
    <source>
        <dbReference type="ARBA" id="ARBA00022598"/>
    </source>
</evidence>
<accession>A0A0A8E2T7</accession>
<evidence type="ECO:0000256" key="13">
    <source>
        <dbReference type="RuleBase" id="RU004356"/>
    </source>
</evidence>